<accession>A0A0G1U629</accession>
<reference evidence="15 16" key="1">
    <citation type="journal article" date="2015" name="Nature">
        <title>rRNA introns, odd ribosomes, and small enigmatic genomes across a large radiation of phyla.</title>
        <authorList>
            <person name="Brown C.T."/>
            <person name="Hug L.A."/>
            <person name="Thomas B.C."/>
            <person name="Sharon I."/>
            <person name="Castelle C.J."/>
            <person name="Singh A."/>
            <person name="Wilkins M.J."/>
            <person name="Williams K.H."/>
            <person name="Banfield J.F."/>
        </authorList>
    </citation>
    <scope>NUCLEOTIDE SEQUENCE [LARGE SCALE GENOMIC DNA]</scope>
</reference>
<dbReference type="Gene3D" id="1.20.120.1910">
    <property type="entry name" value="Cysteine-tRNA ligase, C-terminal anti-codon recognition domain"/>
    <property type="match status" value="1"/>
</dbReference>
<dbReference type="NCBIfam" id="TIGR00435">
    <property type="entry name" value="cysS"/>
    <property type="match status" value="1"/>
</dbReference>
<keyword evidence="11 13" id="KW-0648">Protein biosynthesis</keyword>
<dbReference type="HAMAP" id="MF_00041">
    <property type="entry name" value="Cys_tRNA_synth"/>
    <property type="match status" value="1"/>
</dbReference>
<comment type="cofactor">
    <cofactor evidence="1">
        <name>Zn(2+)</name>
        <dbReference type="ChEBI" id="CHEBI:29105"/>
    </cofactor>
</comment>
<evidence type="ECO:0000256" key="11">
    <source>
        <dbReference type="ARBA" id="ARBA00022917"/>
    </source>
</evidence>
<feature type="domain" description="Cysteinyl-tRNA synthetase class Ia DALR" evidence="14">
    <location>
        <begin position="370"/>
        <end position="435"/>
    </location>
</feature>
<keyword evidence="12 13" id="KW-0030">Aminoacyl-tRNA synthetase</keyword>
<dbReference type="GO" id="GO:0006423">
    <property type="term" value="P:cysteinyl-tRNA aminoacylation"/>
    <property type="evidence" value="ECO:0007669"/>
    <property type="project" value="UniProtKB-UniRule"/>
</dbReference>
<dbReference type="PANTHER" id="PTHR10890">
    <property type="entry name" value="CYSTEINYL-TRNA SYNTHETASE"/>
    <property type="match status" value="1"/>
</dbReference>
<dbReference type="Pfam" id="PF09190">
    <property type="entry name" value="DALR_2"/>
    <property type="match status" value="1"/>
</dbReference>
<protein>
    <recommendedName>
        <fullName evidence="13">Cysteine--tRNA ligase</fullName>
        <ecNumber evidence="13">6.1.1.16</ecNumber>
    </recommendedName>
    <alternativeName>
        <fullName evidence="13">Cysteinyl-tRNA synthetase</fullName>
        <shortName evidence="13">CysRS</shortName>
    </alternativeName>
</protein>
<dbReference type="GO" id="GO:0005737">
    <property type="term" value="C:cytoplasm"/>
    <property type="evidence" value="ECO:0007669"/>
    <property type="project" value="UniProtKB-SubCell"/>
</dbReference>
<dbReference type="CDD" id="cd00672">
    <property type="entry name" value="CysRS_core"/>
    <property type="match status" value="1"/>
</dbReference>
<evidence type="ECO:0000256" key="6">
    <source>
        <dbReference type="ARBA" id="ARBA00022598"/>
    </source>
</evidence>
<comment type="caution">
    <text evidence="13">Lacks conserved residue(s) required for the propagation of feature annotation.</text>
</comment>
<evidence type="ECO:0000313" key="15">
    <source>
        <dbReference type="EMBL" id="KKU89547.1"/>
    </source>
</evidence>
<dbReference type="Gene3D" id="3.40.50.620">
    <property type="entry name" value="HUPs"/>
    <property type="match status" value="1"/>
</dbReference>
<dbReference type="PATRIC" id="fig|1619022.3.peg.252"/>
<comment type="caution">
    <text evidence="15">The sequence shown here is derived from an EMBL/GenBank/DDBJ whole genome shotgun (WGS) entry which is preliminary data.</text>
</comment>
<dbReference type="InterPro" id="IPR015273">
    <property type="entry name" value="Cys-tRNA-synt_Ia_DALR"/>
</dbReference>
<feature type="short sequence motif" description="'HIGH' region" evidence="13">
    <location>
        <begin position="29"/>
        <end position="39"/>
    </location>
</feature>
<dbReference type="InterPro" id="IPR014729">
    <property type="entry name" value="Rossmann-like_a/b/a_fold"/>
</dbReference>
<dbReference type="SMART" id="SM00840">
    <property type="entry name" value="DALR_2"/>
    <property type="match status" value="1"/>
</dbReference>
<evidence type="ECO:0000256" key="8">
    <source>
        <dbReference type="ARBA" id="ARBA00022741"/>
    </source>
</evidence>
<evidence type="ECO:0000256" key="5">
    <source>
        <dbReference type="ARBA" id="ARBA00022490"/>
    </source>
</evidence>
<evidence type="ECO:0000256" key="7">
    <source>
        <dbReference type="ARBA" id="ARBA00022723"/>
    </source>
</evidence>
<evidence type="ECO:0000256" key="4">
    <source>
        <dbReference type="ARBA" id="ARBA00011245"/>
    </source>
</evidence>
<name>A0A0G1U629_9BACT</name>
<evidence type="ECO:0000256" key="9">
    <source>
        <dbReference type="ARBA" id="ARBA00022833"/>
    </source>
</evidence>
<dbReference type="AlphaFoldDB" id="A0A0G1U629"/>
<dbReference type="GO" id="GO:0004817">
    <property type="term" value="F:cysteine-tRNA ligase activity"/>
    <property type="evidence" value="ECO:0007669"/>
    <property type="project" value="UniProtKB-UniRule"/>
</dbReference>
<dbReference type="GO" id="GO:0005524">
    <property type="term" value="F:ATP binding"/>
    <property type="evidence" value="ECO:0007669"/>
    <property type="project" value="UniProtKB-UniRule"/>
</dbReference>
<evidence type="ECO:0000256" key="13">
    <source>
        <dbReference type="HAMAP-Rule" id="MF_00041"/>
    </source>
</evidence>
<dbReference type="Pfam" id="PF01406">
    <property type="entry name" value="tRNA-synt_1e"/>
    <property type="match status" value="1"/>
</dbReference>
<comment type="subunit">
    <text evidence="4 13">Monomer.</text>
</comment>
<dbReference type="SUPFAM" id="SSF52374">
    <property type="entry name" value="Nucleotidylyl transferase"/>
    <property type="match status" value="1"/>
</dbReference>
<evidence type="ECO:0000256" key="10">
    <source>
        <dbReference type="ARBA" id="ARBA00022840"/>
    </source>
</evidence>
<sequence>MKIYNTLTKQKEEFTPIEEKKVRMFVCGPTVYDYVHIGNARTFVFFDVVGRYLEYKNYELNYVQNITDIDDKIIARARDESKKPDEVAAEFKAAFIKDTGDLKIVSVNNYASASDHIAQIIEQVKTLIAKGYAYAAPAVKAAGAAAVETAENKDVYFEIDRYEKDFPSEYGKLSGQKADELQEGSRVEMETNKINPRDFVIWKAQNYNYEPAWESPWGMGRPGWHIEDTAISEKYLGIQYDIHGGAQDLMFPHHEAEIAQQQAASGKVPFVRYWMHAGFLVNKADKMSKSLGNFTSLRDLLAAQTRHGAETLRLYFLSAHYRSPLAYEDALIRQSAAAIDRIADFLARLNKVDGEQNPEADEKLRLKSEKFLSSLDDDFNAPGAIASVFELIRELNPLVGRNQISPAQAEAIDSFFRATVERTLGIVPEPQKQNIPDEILELAETREKHREAKEFQKADMIRDQIKAAGYIIDDTAYGPLISAEE</sequence>
<evidence type="ECO:0000256" key="1">
    <source>
        <dbReference type="ARBA" id="ARBA00001947"/>
    </source>
</evidence>
<dbReference type="Proteomes" id="UP000034403">
    <property type="component" value="Unassembled WGS sequence"/>
</dbReference>
<evidence type="ECO:0000259" key="14">
    <source>
        <dbReference type="SMART" id="SM00840"/>
    </source>
</evidence>
<keyword evidence="6 13" id="KW-0436">Ligase</keyword>
<dbReference type="PRINTS" id="PR00983">
    <property type="entry name" value="TRNASYNTHCYS"/>
</dbReference>
<feature type="short sequence motif" description="'KMSKS' region" evidence="13">
    <location>
        <begin position="286"/>
        <end position="290"/>
    </location>
</feature>
<evidence type="ECO:0000313" key="16">
    <source>
        <dbReference type="Proteomes" id="UP000034403"/>
    </source>
</evidence>
<dbReference type="InterPro" id="IPR015803">
    <property type="entry name" value="Cys-tRNA-ligase"/>
</dbReference>
<comment type="similarity">
    <text evidence="3 13">Belongs to the class-I aminoacyl-tRNA synthetase family.</text>
</comment>
<keyword evidence="10 13" id="KW-0067">ATP-binding</keyword>
<dbReference type="EC" id="6.1.1.16" evidence="13"/>
<evidence type="ECO:0000256" key="2">
    <source>
        <dbReference type="ARBA" id="ARBA00004496"/>
    </source>
</evidence>
<keyword evidence="7" id="KW-0479">Metal-binding</keyword>
<dbReference type="SUPFAM" id="SSF47323">
    <property type="entry name" value="Anticodon-binding domain of a subclass of class I aminoacyl-tRNA synthetases"/>
    <property type="match status" value="1"/>
</dbReference>
<dbReference type="InterPro" id="IPR032678">
    <property type="entry name" value="tRNA-synt_1_cat_dom"/>
</dbReference>
<comment type="subcellular location">
    <subcellularLocation>
        <location evidence="2 13">Cytoplasm</location>
    </subcellularLocation>
</comment>
<organism evidence="15 16">
    <name type="scientific">Candidatus Yanofskybacteria bacterium GW2011_GWA1_48_10</name>
    <dbReference type="NCBI Taxonomy" id="1619022"/>
    <lineage>
        <taxon>Bacteria</taxon>
        <taxon>Candidatus Yanofskyibacteriota</taxon>
    </lineage>
</organism>
<evidence type="ECO:0000256" key="3">
    <source>
        <dbReference type="ARBA" id="ARBA00005594"/>
    </source>
</evidence>
<dbReference type="InterPro" id="IPR009080">
    <property type="entry name" value="tRNAsynth_Ia_anticodon-bd"/>
</dbReference>
<comment type="catalytic activity">
    <reaction evidence="13">
        <text>tRNA(Cys) + L-cysteine + ATP = L-cysteinyl-tRNA(Cys) + AMP + diphosphate</text>
        <dbReference type="Rhea" id="RHEA:17773"/>
        <dbReference type="Rhea" id="RHEA-COMP:9661"/>
        <dbReference type="Rhea" id="RHEA-COMP:9679"/>
        <dbReference type="ChEBI" id="CHEBI:30616"/>
        <dbReference type="ChEBI" id="CHEBI:33019"/>
        <dbReference type="ChEBI" id="CHEBI:35235"/>
        <dbReference type="ChEBI" id="CHEBI:78442"/>
        <dbReference type="ChEBI" id="CHEBI:78517"/>
        <dbReference type="ChEBI" id="CHEBI:456215"/>
        <dbReference type="EC" id="6.1.1.16"/>
    </reaction>
</comment>
<dbReference type="InterPro" id="IPR024909">
    <property type="entry name" value="Cys-tRNA/MSH_ligase"/>
</dbReference>
<dbReference type="EMBL" id="LCPC01000009">
    <property type="protein sequence ID" value="KKU89547.1"/>
    <property type="molecule type" value="Genomic_DNA"/>
</dbReference>
<keyword evidence="5 13" id="KW-0963">Cytoplasm</keyword>
<dbReference type="PANTHER" id="PTHR10890:SF3">
    <property type="entry name" value="CYSTEINE--TRNA LIGASE, CYTOPLASMIC"/>
    <property type="match status" value="1"/>
</dbReference>
<feature type="binding site" evidence="13">
    <location>
        <position position="289"/>
    </location>
    <ligand>
        <name>ATP</name>
        <dbReference type="ChEBI" id="CHEBI:30616"/>
    </ligand>
</feature>
<dbReference type="GO" id="GO:0046872">
    <property type="term" value="F:metal ion binding"/>
    <property type="evidence" value="ECO:0007669"/>
    <property type="project" value="UniProtKB-KW"/>
</dbReference>
<evidence type="ECO:0000256" key="12">
    <source>
        <dbReference type="ARBA" id="ARBA00023146"/>
    </source>
</evidence>
<proteinExistence type="inferred from homology"/>
<gene>
    <name evidence="13" type="primary">cysS</name>
    <name evidence="15" type="ORF">UY20_C0009G0013</name>
</gene>
<keyword evidence="9" id="KW-0862">Zinc</keyword>
<keyword evidence="8 13" id="KW-0547">Nucleotide-binding</keyword>